<dbReference type="CDD" id="cd00118">
    <property type="entry name" value="LysM"/>
    <property type="match status" value="1"/>
</dbReference>
<dbReference type="PANTHER" id="PTHR34700">
    <property type="entry name" value="POTASSIUM BINDING PROTEIN KBP"/>
    <property type="match status" value="1"/>
</dbReference>
<dbReference type="FunFam" id="3.10.350.10:FF:000001">
    <property type="entry name" value="Peptidoglycan-binding protein LysM"/>
    <property type="match status" value="1"/>
</dbReference>
<dbReference type="NCBIfam" id="NF008399">
    <property type="entry name" value="PRK11198.1"/>
    <property type="match status" value="1"/>
</dbReference>
<feature type="domain" description="LysM" evidence="5">
    <location>
        <begin position="119"/>
        <end position="168"/>
    </location>
</feature>
<evidence type="ECO:0000256" key="1">
    <source>
        <dbReference type="ARBA" id="ARBA00004496"/>
    </source>
</evidence>
<dbReference type="PANTHER" id="PTHR34700:SF8">
    <property type="entry name" value="POTASSIUM BINDING PROTEIN KBP"/>
    <property type="match status" value="1"/>
</dbReference>
<reference evidence="6 7" key="1">
    <citation type="submission" date="2019-03" db="EMBL/GenBank/DDBJ databases">
        <title>Genomic Encyclopedia of Type Strains, Phase IV (KMG-IV): sequencing the most valuable type-strain genomes for metagenomic binning, comparative biology and taxonomic classification.</title>
        <authorList>
            <person name="Goeker M."/>
        </authorList>
    </citation>
    <scope>NUCLEOTIDE SEQUENCE [LARGE SCALE GENOMIC DNA]</scope>
    <source>
        <strain evidence="6 7">DSM 26377</strain>
    </source>
</reference>
<gene>
    <name evidence="6" type="ORF">DFR24_0250</name>
</gene>
<keyword evidence="2" id="KW-0963">Cytoplasm</keyword>
<dbReference type="Gene3D" id="3.10.350.10">
    <property type="entry name" value="LysM domain"/>
    <property type="match status" value="1"/>
</dbReference>
<dbReference type="RefSeq" id="WP_133879528.1">
    <property type="nucleotide sequence ID" value="NZ_MWIN01000022.1"/>
</dbReference>
<evidence type="ECO:0000313" key="6">
    <source>
        <dbReference type="EMBL" id="TDU30893.1"/>
    </source>
</evidence>
<accession>A0A4R7PA46</accession>
<dbReference type="InterPro" id="IPR036779">
    <property type="entry name" value="LysM_dom_sf"/>
</dbReference>
<sequence length="170" mass="18202">MGLFSFVKSIGEKLGGGEKIQKENLSAHIKSLGLPVERFLASFNEDGESVDIFGYVPDLATKEKLILAVGNLQGISKVNEHLRIGAPPPPPAATTAAPTPAEEKPAALAPEEDVKPTSVFYTVKSGDTLSKIAKETLGTANRYPEIFEANKPMLKHPDKIFPGQVLRIPG</sequence>
<comment type="caution">
    <text evidence="6">The sequence shown here is derived from an EMBL/GenBank/DDBJ whole genome shotgun (WGS) entry which is preliminary data.</text>
</comment>
<dbReference type="Pfam" id="PF01476">
    <property type="entry name" value="LysM"/>
    <property type="match status" value="1"/>
</dbReference>
<dbReference type="OrthoDB" id="370541at2"/>
<dbReference type="InterPro" id="IPR052196">
    <property type="entry name" value="Bact_Kbp"/>
</dbReference>
<dbReference type="Proteomes" id="UP000295341">
    <property type="component" value="Unassembled WGS sequence"/>
</dbReference>
<evidence type="ECO:0000256" key="4">
    <source>
        <dbReference type="SAM" id="MobiDB-lite"/>
    </source>
</evidence>
<organism evidence="6 7">
    <name type="scientific">Panacagrimonas perspica</name>
    <dbReference type="NCBI Taxonomy" id="381431"/>
    <lineage>
        <taxon>Bacteria</taxon>
        <taxon>Pseudomonadati</taxon>
        <taxon>Pseudomonadota</taxon>
        <taxon>Gammaproteobacteria</taxon>
        <taxon>Nevskiales</taxon>
        <taxon>Nevskiaceae</taxon>
        <taxon>Panacagrimonas</taxon>
    </lineage>
</organism>
<evidence type="ECO:0000256" key="2">
    <source>
        <dbReference type="ARBA" id="ARBA00022490"/>
    </source>
</evidence>
<dbReference type="AlphaFoldDB" id="A0A4R7PA46"/>
<dbReference type="InterPro" id="IPR018392">
    <property type="entry name" value="LysM"/>
</dbReference>
<evidence type="ECO:0000313" key="7">
    <source>
        <dbReference type="Proteomes" id="UP000295341"/>
    </source>
</evidence>
<dbReference type="SMART" id="SM00257">
    <property type="entry name" value="LysM"/>
    <property type="match status" value="1"/>
</dbReference>
<dbReference type="SUPFAM" id="SSF54106">
    <property type="entry name" value="LysM domain"/>
    <property type="match status" value="1"/>
</dbReference>
<comment type="subcellular location">
    <subcellularLocation>
        <location evidence="1">Cytoplasm</location>
    </subcellularLocation>
</comment>
<evidence type="ECO:0000259" key="5">
    <source>
        <dbReference type="PROSITE" id="PS51782"/>
    </source>
</evidence>
<dbReference type="GO" id="GO:0005737">
    <property type="term" value="C:cytoplasm"/>
    <property type="evidence" value="ECO:0007669"/>
    <property type="project" value="UniProtKB-SubCell"/>
</dbReference>
<dbReference type="PROSITE" id="PS51782">
    <property type="entry name" value="LYSM"/>
    <property type="match status" value="1"/>
</dbReference>
<feature type="region of interest" description="Disordered" evidence="4">
    <location>
        <begin position="83"/>
        <end position="111"/>
    </location>
</feature>
<dbReference type="EMBL" id="SOBT01000008">
    <property type="protein sequence ID" value="TDU30893.1"/>
    <property type="molecule type" value="Genomic_DNA"/>
</dbReference>
<evidence type="ECO:0000256" key="3">
    <source>
        <dbReference type="ARBA" id="ARBA00072219"/>
    </source>
</evidence>
<name>A0A4R7PA46_9GAMM</name>
<protein>
    <recommendedName>
        <fullName evidence="3">Potassium binding protein Kbp</fullName>
    </recommendedName>
</protein>
<keyword evidence="7" id="KW-1185">Reference proteome</keyword>
<proteinExistence type="predicted"/>